<proteinExistence type="inferred from homology"/>
<keyword evidence="9" id="KW-1185">Reference proteome</keyword>
<feature type="transmembrane region" description="Helical" evidence="6">
    <location>
        <begin position="57"/>
        <end position="83"/>
    </location>
</feature>
<evidence type="ECO:0000256" key="5">
    <source>
        <dbReference type="ARBA" id="ARBA00038359"/>
    </source>
</evidence>
<dbReference type="Pfam" id="PF20684">
    <property type="entry name" value="Fung_rhodopsin"/>
    <property type="match status" value="1"/>
</dbReference>
<keyword evidence="2 6" id="KW-0812">Transmembrane</keyword>
<dbReference type="PANTHER" id="PTHR33048">
    <property type="entry name" value="PTH11-LIKE INTEGRAL MEMBRANE PROTEIN (AFU_ORTHOLOGUE AFUA_5G11245)"/>
    <property type="match status" value="1"/>
</dbReference>
<evidence type="ECO:0000256" key="6">
    <source>
        <dbReference type="SAM" id="Phobius"/>
    </source>
</evidence>
<dbReference type="OrthoDB" id="3934549at2759"/>
<comment type="subcellular location">
    <subcellularLocation>
        <location evidence="1">Membrane</location>
        <topology evidence="1">Multi-pass membrane protein</topology>
    </subcellularLocation>
</comment>
<gene>
    <name evidence="8" type="ORF">N7456_009581</name>
</gene>
<evidence type="ECO:0000313" key="9">
    <source>
        <dbReference type="Proteomes" id="UP001149165"/>
    </source>
</evidence>
<comment type="similarity">
    <text evidence="5">Belongs to the SAT4 family.</text>
</comment>
<dbReference type="EMBL" id="JAPQKH010000006">
    <property type="protein sequence ID" value="KAJ5093720.1"/>
    <property type="molecule type" value="Genomic_DNA"/>
</dbReference>
<evidence type="ECO:0000259" key="7">
    <source>
        <dbReference type="Pfam" id="PF20684"/>
    </source>
</evidence>
<keyword evidence="3 6" id="KW-1133">Transmembrane helix</keyword>
<dbReference type="AlphaFoldDB" id="A0A9W9K5P8"/>
<keyword evidence="4 6" id="KW-0472">Membrane</keyword>
<dbReference type="InterPro" id="IPR049326">
    <property type="entry name" value="Rhodopsin_dom_fungi"/>
</dbReference>
<sequence>MTDASSISHGGEKGSVVLGVTWAEMGLASILIVLRAKTASVSPSRQLASGLFGLRWDFFWVIIAFAVALVAQSTMTVSVWYGLGTHQSLLSPHRIVQTNFWSWIGQITAILDLVLARIAVISFLLTIQSGTWSRGRYLLYAVGATQAIINIIEVGLIFKQCSPTAKLWDNALPGTCDGIVICSQVGYAQGSLCPSTSVNTYPFIY</sequence>
<evidence type="ECO:0000256" key="2">
    <source>
        <dbReference type="ARBA" id="ARBA00022692"/>
    </source>
</evidence>
<organism evidence="8 9">
    <name type="scientific">Penicillium angulare</name>
    <dbReference type="NCBI Taxonomy" id="116970"/>
    <lineage>
        <taxon>Eukaryota</taxon>
        <taxon>Fungi</taxon>
        <taxon>Dikarya</taxon>
        <taxon>Ascomycota</taxon>
        <taxon>Pezizomycotina</taxon>
        <taxon>Eurotiomycetes</taxon>
        <taxon>Eurotiomycetidae</taxon>
        <taxon>Eurotiales</taxon>
        <taxon>Aspergillaceae</taxon>
        <taxon>Penicillium</taxon>
    </lineage>
</organism>
<dbReference type="GO" id="GO:0016020">
    <property type="term" value="C:membrane"/>
    <property type="evidence" value="ECO:0007669"/>
    <property type="project" value="UniProtKB-SubCell"/>
</dbReference>
<accession>A0A9W9K5P8</accession>
<name>A0A9W9K5P8_9EURO</name>
<dbReference type="PANTHER" id="PTHR33048:SF165">
    <property type="entry name" value="INTEGRAL MEMBRANE PROTEIN"/>
    <property type="match status" value="1"/>
</dbReference>
<feature type="transmembrane region" description="Helical" evidence="6">
    <location>
        <begin position="103"/>
        <end position="125"/>
    </location>
</feature>
<evidence type="ECO:0000313" key="8">
    <source>
        <dbReference type="EMBL" id="KAJ5093720.1"/>
    </source>
</evidence>
<feature type="domain" description="Rhodopsin" evidence="7">
    <location>
        <begin position="53"/>
        <end position="176"/>
    </location>
</feature>
<reference evidence="8" key="1">
    <citation type="submission" date="2022-11" db="EMBL/GenBank/DDBJ databases">
        <authorList>
            <person name="Petersen C."/>
        </authorList>
    </citation>
    <scope>NUCLEOTIDE SEQUENCE</scope>
    <source>
        <strain evidence="8">IBT 30069</strain>
    </source>
</reference>
<evidence type="ECO:0000256" key="1">
    <source>
        <dbReference type="ARBA" id="ARBA00004141"/>
    </source>
</evidence>
<evidence type="ECO:0000256" key="3">
    <source>
        <dbReference type="ARBA" id="ARBA00022989"/>
    </source>
</evidence>
<dbReference type="InterPro" id="IPR052337">
    <property type="entry name" value="SAT4-like"/>
</dbReference>
<feature type="transmembrane region" description="Helical" evidence="6">
    <location>
        <begin position="137"/>
        <end position="158"/>
    </location>
</feature>
<protein>
    <recommendedName>
        <fullName evidence="7">Rhodopsin domain-containing protein</fullName>
    </recommendedName>
</protein>
<evidence type="ECO:0000256" key="4">
    <source>
        <dbReference type="ARBA" id="ARBA00023136"/>
    </source>
</evidence>
<comment type="caution">
    <text evidence="8">The sequence shown here is derived from an EMBL/GenBank/DDBJ whole genome shotgun (WGS) entry which is preliminary data.</text>
</comment>
<feature type="transmembrane region" description="Helical" evidence="6">
    <location>
        <begin position="16"/>
        <end position="36"/>
    </location>
</feature>
<reference evidence="8" key="2">
    <citation type="journal article" date="2023" name="IMA Fungus">
        <title>Comparative genomic study of the Penicillium genus elucidates a diverse pangenome and 15 lateral gene transfer events.</title>
        <authorList>
            <person name="Petersen C."/>
            <person name="Sorensen T."/>
            <person name="Nielsen M.R."/>
            <person name="Sondergaard T.E."/>
            <person name="Sorensen J.L."/>
            <person name="Fitzpatrick D.A."/>
            <person name="Frisvad J.C."/>
            <person name="Nielsen K.L."/>
        </authorList>
    </citation>
    <scope>NUCLEOTIDE SEQUENCE</scope>
    <source>
        <strain evidence="8">IBT 30069</strain>
    </source>
</reference>
<dbReference type="Proteomes" id="UP001149165">
    <property type="component" value="Unassembled WGS sequence"/>
</dbReference>